<evidence type="ECO:0000256" key="1">
    <source>
        <dbReference type="ARBA" id="ARBA00006987"/>
    </source>
</evidence>
<dbReference type="InterPro" id="IPR042100">
    <property type="entry name" value="Bug_dom1"/>
</dbReference>
<evidence type="ECO:0000313" key="3">
    <source>
        <dbReference type="Proteomes" id="UP000214603"/>
    </source>
</evidence>
<dbReference type="OrthoDB" id="9780943at2"/>
<dbReference type="RefSeq" id="WP_088603492.1">
    <property type="nucleotide sequence ID" value="NZ_NJIH01000006.1"/>
</dbReference>
<dbReference type="CDD" id="cd13578">
    <property type="entry name" value="PBP2_Bug27"/>
    <property type="match status" value="1"/>
</dbReference>
<dbReference type="Proteomes" id="UP000214603">
    <property type="component" value="Unassembled WGS sequence"/>
</dbReference>
<proteinExistence type="inferred from homology"/>
<comment type="caution">
    <text evidence="2">The sequence shown here is derived from an EMBL/GenBank/DDBJ whole genome shotgun (WGS) entry which is preliminary data.</text>
</comment>
<accession>A0A225MG50</accession>
<keyword evidence="3" id="KW-1185">Reference proteome</keyword>
<dbReference type="InterPro" id="IPR005064">
    <property type="entry name" value="BUG"/>
</dbReference>
<name>A0A225MG50_9BURK</name>
<protein>
    <recommendedName>
        <fullName evidence="4">LacI family transcriptional regulator</fullName>
    </recommendedName>
</protein>
<dbReference type="PANTHER" id="PTHR42928">
    <property type="entry name" value="TRICARBOXYLATE-BINDING PROTEIN"/>
    <property type="match status" value="1"/>
</dbReference>
<evidence type="ECO:0008006" key="4">
    <source>
        <dbReference type="Google" id="ProtNLM"/>
    </source>
</evidence>
<dbReference type="Gene3D" id="3.40.190.150">
    <property type="entry name" value="Bordetella uptake gene, domain 1"/>
    <property type="match status" value="1"/>
</dbReference>
<evidence type="ECO:0000313" key="2">
    <source>
        <dbReference type="EMBL" id="OWT60235.1"/>
    </source>
</evidence>
<dbReference type="EMBL" id="NJIH01000006">
    <property type="protein sequence ID" value="OWT60235.1"/>
    <property type="molecule type" value="Genomic_DNA"/>
</dbReference>
<dbReference type="Gene3D" id="3.40.190.10">
    <property type="entry name" value="Periplasmic binding protein-like II"/>
    <property type="match status" value="1"/>
</dbReference>
<sequence length="325" mass="34472">MGLFRYRQVLYAVMAFVLVHGQAGAQPYPMQKPIRLIAPTGAGGSLDTMARIIAVNLSKVTHQQVIVENMPGAAGMIGAGAVAKAAPDGYTMLAASNGNLATTRALFKNVPYDPAKDFAPVSLVAYNPYVLVVNPKLPVKNMADLIRLAKSKPGEINAASSGNGSTPHLALELLNMLAGIKLVHVPYRTSAAGLTSVISGETSLMFTGIVSGLPFIENGRLRALGVASDHALSSLPNTPPIAQTVPGFGADNWAGILMPAGTPHAIVQQMHDDIIKVLQMPEVRESFRHQGLEIAGTTPQAFSTFLQSEIKKWTEVIKEAHVRPD</sequence>
<organism evidence="2 3">
    <name type="scientific">Candidimonas nitroreducens</name>
    <dbReference type="NCBI Taxonomy" id="683354"/>
    <lineage>
        <taxon>Bacteria</taxon>
        <taxon>Pseudomonadati</taxon>
        <taxon>Pseudomonadota</taxon>
        <taxon>Betaproteobacteria</taxon>
        <taxon>Burkholderiales</taxon>
        <taxon>Alcaligenaceae</taxon>
        <taxon>Candidimonas</taxon>
    </lineage>
</organism>
<gene>
    <name evidence="2" type="ORF">CEY11_11285</name>
</gene>
<dbReference type="PANTHER" id="PTHR42928:SF5">
    <property type="entry name" value="BLR1237 PROTEIN"/>
    <property type="match status" value="1"/>
</dbReference>
<dbReference type="SUPFAM" id="SSF53850">
    <property type="entry name" value="Periplasmic binding protein-like II"/>
    <property type="match status" value="1"/>
</dbReference>
<dbReference type="Pfam" id="PF03401">
    <property type="entry name" value="TctC"/>
    <property type="match status" value="1"/>
</dbReference>
<comment type="similarity">
    <text evidence="1">Belongs to the UPF0065 (bug) family.</text>
</comment>
<dbReference type="PIRSF" id="PIRSF017082">
    <property type="entry name" value="YflP"/>
    <property type="match status" value="1"/>
</dbReference>
<reference evidence="3" key="1">
    <citation type="submission" date="2017-06" db="EMBL/GenBank/DDBJ databases">
        <title>Herbaspirillum phytohormonus sp. nov., isolated from the root nodule of Robinia pseudoacacia in lead-zinc mine.</title>
        <authorList>
            <person name="Fan M."/>
            <person name="Lin Y."/>
        </authorList>
    </citation>
    <scope>NUCLEOTIDE SEQUENCE [LARGE SCALE GENOMIC DNA]</scope>
    <source>
        <strain evidence="3">SC-089</strain>
    </source>
</reference>
<dbReference type="AlphaFoldDB" id="A0A225MG50"/>